<evidence type="ECO:0000313" key="10">
    <source>
        <dbReference type="EMBL" id="KAK9861748.1"/>
    </source>
</evidence>
<dbReference type="PANTHER" id="PTHR32194">
    <property type="entry name" value="METALLOPROTEASE TLDD"/>
    <property type="match status" value="1"/>
</dbReference>
<evidence type="ECO:0000256" key="2">
    <source>
        <dbReference type="ARBA" id="ARBA00004123"/>
    </source>
</evidence>
<keyword evidence="6" id="KW-0888">Threonine protease</keyword>
<dbReference type="AlphaFoldDB" id="A0AAW1SZI9"/>
<proteinExistence type="predicted"/>
<reference evidence="10 11" key="1">
    <citation type="journal article" date="2024" name="Nat. Commun.">
        <title>Phylogenomics reveals the evolutionary origins of lichenization in chlorophyte algae.</title>
        <authorList>
            <person name="Puginier C."/>
            <person name="Libourel C."/>
            <person name="Otte J."/>
            <person name="Skaloud P."/>
            <person name="Haon M."/>
            <person name="Grisel S."/>
            <person name="Petersen M."/>
            <person name="Berrin J.G."/>
            <person name="Delaux P.M."/>
            <person name="Dal Grande F."/>
            <person name="Keller J."/>
        </authorList>
    </citation>
    <scope>NUCLEOTIDE SEQUENCE [LARGE SCALE GENOMIC DNA]</scope>
    <source>
        <strain evidence="10 11">SAG 2523</strain>
    </source>
</reference>
<evidence type="ECO:0000256" key="4">
    <source>
        <dbReference type="ARBA" id="ARBA00022490"/>
    </source>
</evidence>
<dbReference type="Gene3D" id="3.60.20.10">
    <property type="entry name" value="Glutamine Phosphoribosylpyrophosphate, subunit 1, domain 1"/>
    <property type="match status" value="1"/>
</dbReference>
<accession>A0AAW1SZI9</accession>
<dbReference type="InterPro" id="IPR001353">
    <property type="entry name" value="Proteasome_sua/b"/>
</dbReference>
<keyword evidence="8" id="KW-0647">Proteasome</keyword>
<dbReference type="EC" id="3.4.25.1" evidence="3"/>
<protein>
    <recommendedName>
        <fullName evidence="3">proteasome endopeptidase complex</fullName>
        <ecNumber evidence="3">3.4.25.1</ecNumber>
    </recommendedName>
</protein>
<sequence length="228" mass="24457">MDVRFDGLQAELDQPVSMGTTIIAASYDGGVVLGADSRTTTGNYIANRVTDKITPLAENVYICRSGSAADTQAISAYVQWFLQQHAVDLDRHVSVKTAAKLAQTMVYQNKNMFQAGLIIAGWDKQGGGSVHTVPLGGTLLQVPYSIGGSGSGYITGLCDKLWRPNMTQQECQEFVVRAVTHAMARDGSSGGCIRTVTISQQGVKRDFLPHTRVPIAYGEMQQPISAAS</sequence>
<evidence type="ECO:0000256" key="7">
    <source>
        <dbReference type="ARBA" id="ARBA00022801"/>
    </source>
</evidence>
<evidence type="ECO:0000256" key="3">
    <source>
        <dbReference type="ARBA" id="ARBA00012039"/>
    </source>
</evidence>
<dbReference type="GO" id="GO:0051603">
    <property type="term" value="P:proteolysis involved in protein catabolic process"/>
    <property type="evidence" value="ECO:0007669"/>
    <property type="project" value="InterPro"/>
</dbReference>
<dbReference type="InterPro" id="IPR029055">
    <property type="entry name" value="Ntn_hydrolases_N"/>
</dbReference>
<organism evidence="10 11">
    <name type="scientific">Apatococcus fuscideae</name>
    <dbReference type="NCBI Taxonomy" id="2026836"/>
    <lineage>
        <taxon>Eukaryota</taxon>
        <taxon>Viridiplantae</taxon>
        <taxon>Chlorophyta</taxon>
        <taxon>core chlorophytes</taxon>
        <taxon>Trebouxiophyceae</taxon>
        <taxon>Chlorellales</taxon>
        <taxon>Chlorellaceae</taxon>
        <taxon>Apatococcus</taxon>
    </lineage>
</organism>
<gene>
    <name evidence="10" type="ORF">WJX84_001962</name>
</gene>
<evidence type="ECO:0000256" key="9">
    <source>
        <dbReference type="PIRSR" id="PIRSR600243-1"/>
    </source>
</evidence>
<name>A0AAW1SZI9_9CHLO</name>
<dbReference type="PANTHER" id="PTHR32194:SF0">
    <property type="entry name" value="ATP-DEPENDENT PROTEASE SUBUNIT HSLV"/>
    <property type="match status" value="1"/>
</dbReference>
<comment type="catalytic activity">
    <reaction evidence="1">
        <text>Cleavage of peptide bonds with very broad specificity.</text>
        <dbReference type="EC" id="3.4.25.1"/>
    </reaction>
</comment>
<dbReference type="GO" id="GO:0005634">
    <property type="term" value="C:nucleus"/>
    <property type="evidence" value="ECO:0007669"/>
    <property type="project" value="UniProtKB-SubCell"/>
</dbReference>
<dbReference type="InterPro" id="IPR000243">
    <property type="entry name" value="Pept_T1A_subB"/>
</dbReference>
<feature type="active site" description="Nucleophile" evidence="9">
    <location>
        <position position="20"/>
    </location>
</feature>
<evidence type="ECO:0000256" key="8">
    <source>
        <dbReference type="ARBA" id="ARBA00022942"/>
    </source>
</evidence>
<dbReference type="PROSITE" id="PS51476">
    <property type="entry name" value="PROTEASOME_BETA_2"/>
    <property type="match status" value="1"/>
</dbReference>
<dbReference type="GO" id="GO:0019774">
    <property type="term" value="C:proteasome core complex, beta-subunit complex"/>
    <property type="evidence" value="ECO:0007669"/>
    <property type="project" value="UniProtKB-ARBA"/>
</dbReference>
<evidence type="ECO:0000256" key="1">
    <source>
        <dbReference type="ARBA" id="ARBA00001198"/>
    </source>
</evidence>
<keyword evidence="5" id="KW-0645">Protease</keyword>
<dbReference type="CDD" id="cd03762">
    <property type="entry name" value="proteasome_beta_type_6"/>
    <property type="match status" value="1"/>
</dbReference>
<keyword evidence="7" id="KW-0378">Hydrolase</keyword>
<dbReference type="SUPFAM" id="SSF56235">
    <property type="entry name" value="N-terminal nucleophile aminohydrolases (Ntn hydrolases)"/>
    <property type="match status" value="1"/>
</dbReference>
<dbReference type="GO" id="GO:0004298">
    <property type="term" value="F:threonine-type endopeptidase activity"/>
    <property type="evidence" value="ECO:0007669"/>
    <property type="project" value="UniProtKB-KW"/>
</dbReference>
<dbReference type="PRINTS" id="PR00141">
    <property type="entry name" value="PROTEASOME"/>
</dbReference>
<evidence type="ECO:0000313" key="11">
    <source>
        <dbReference type="Proteomes" id="UP001485043"/>
    </source>
</evidence>
<keyword evidence="11" id="KW-1185">Reference proteome</keyword>
<dbReference type="EMBL" id="JALJOV010000707">
    <property type="protein sequence ID" value="KAK9861748.1"/>
    <property type="molecule type" value="Genomic_DNA"/>
</dbReference>
<dbReference type="InterPro" id="IPR023333">
    <property type="entry name" value="Proteasome_suB-type"/>
</dbReference>
<dbReference type="Proteomes" id="UP001485043">
    <property type="component" value="Unassembled WGS sequence"/>
</dbReference>
<keyword evidence="4" id="KW-0963">Cytoplasm</keyword>
<comment type="caution">
    <text evidence="10">The sequence shown here is derived from an EMBL/GenBank/DDBJ whole genome shotgun (WGS) entry which is preliminary data.</text>
</comment>
<evidence type="ECO:0000256" key="6">
    <source>
        <dbReference type="ARBA" id="ARBA00022698"/>
    </source>
</evidence>
<dbReference type="Pfam" id="PF00227">
    <property type="entry name" value="Proteasome"/>
    <property type="match status" value="1"/>
</dbReference>
<evidence type="ECO:0000256" key="5">
    <source>
        <dbReference type="ARBA" id="ARBA00022670"/>
    </source>
</evidence>
<comment type="subcellular location">
    <subcellularLocation>
        <location evidence="2">Nucleus</location>
    </subcellularLocation>
</comment>
<dbReference type="GO" id="GO:0005737">
    <property type="term" value="C:cytoplasm"/>
    <property type="evidence" value="ECO:0007669"/>
    <property type="project" value="TreeGrafter"/>
</dbReference>